<keyword evidence="2" id="KW-1185">Reference proteome</keyword>
<sequence>MWSSRRSPTNVVISAFRLESMVRNNDDYVATNDDCVVVTPVHGGSHHSDDGGDGGLLDGQWNFDLAMGKIIPFPSILNVDVICIKQGKIRRKQLRIFIWKLPKYVMKTNVKKFL</sequence>
<evidence type="ECO:0000313" key="1">
    <source>
        <dbReference type="EMBL" id="KAI3786394.1"/>
    </source>
</evidence>
<comment type="caution">
    <text evidence="1">The sequence shown here is derived from an EMBL/GenBank/DDBJ whole genome shotgun (WGS) entry which is preliminary data.</text>
</comment>
<reference evidence="1 2" key="2">
    <citation type="journal article" date="2022" name="Mol. Ecol. Resour.">
        <title>The genomes of chicory, endive, great burdock and yacon provide insights into Asteraceae paleo-polyploidization history and plant inulin production.</title>
        <authorList>
            <person name="Fan W."/>
            <person name="Wang S."/>
            <person name="Wang H."/>
            <person name="Wang A."/>
            <person name="Jiang F."/>
            <person name="Liu H."/>
            <person name="Zhao H."/>
            <person name="Xu D."/>
            <person name="Zhang Y."/>
        </authorList>
    </citation>
    <scope>NUCLEOTIDE SEQUENCE [LARGE SCALE GENOMIC DNA]</scope>
    <source>
        <strain evidence="2">cv. Yunnan</strain>
        <tissue evidence="1">Leaves</tissue>
    </source>
</reference>
<gene>
    <name evidence="1" type="ORF">L1987_40036</name>
</gene>
<dbReference type="Proteomes" id="UP001056120">
    <property type="component" value="Linkage Group LG13"/>
</dbReference>
<protein>
    <submittedName>
        <fullName evidence="1">Uncharacterized protein</fullName>
    </submittedName>
</protein>
<reference evidence="2" key="1">
    <citation type="journal article" date="2022" name="Mol. Ecol. Resour.">
        <title>The genomes of chicory, endive, great burdock and yacon provide insights into Asteraceae palaeo-polyploidization history and plant inulin production.</title>
        <authorList>
            <person name="Fan W."/>
            <person name="Wang S."/>
            <person name="Wang H."/>
            <person name="Wang A."/>
            <person name="Jiang F."/>
            <person name="Liu H."/>
            <person name="Zhao H."/>
            <person name="Xu D."/>
            <person name="Zhang Y."/>
        </authorList>
    </citation>
    <scope>NUCLEOTIDE SEQUENCE [LARGE SCALE GENOMIC DNA]</scope>
    <source>
        <strain evidence="2">cv. Yunnan</strain>
    </source>
</reference>
<name>A0ACB9GSH7_9ASTR</name>
<dbReference type="EMBL" id="CM042030">
    <property type="protein sequence ID" value="KAI3786394.1"/>
    <property type="molecule type" value="Genomic_DNA"/>
</dbReference>
<accession>A0ACB9GSH7</accession>
<evidence type="ECO:0000313" key="2">
    <source>
        <dbReference type="Proteomes" id="UP001056120"/>
    </source>
</evidence>
<proteinExistence type="predicted"/>
<organism evidence="1 2">
    <name type="scientific">Smallanthus sonchifolius</name>
    <dbReference type="NCBI Taxonomy" id="185202"/>
    <lineage>
        <taxon>Eukaryota</taxon>
        <taxon>Viridiplantae</taxon>
        <taxon>Streptophyta</taxon>
        <taxon>Embryophyta</taxon>
        <taxon>Tracheophyta</taxon>
        <taxon>Spermatophyta</taxon>
        <taxon>Magnoliopsida</taxon>
        <taxon>eudicotyledons</taxon>
        <taxon>Gunneridae</taxon>
        <taxon>Pentapetalae</taxon>
        <taxon>asterids</taxon>
        <taxon>campanulids</taxon>
        <taxon>Asterales</taxon>
        <taxon>Asteraceae</taxon>
        <taxon>Asteroideae</taxon>
        <taxon>Heliantheae alliance</taxon>
        <taxon>Millerieae</taxon>
        <taxon>Smallanthus</taxon>
    </lineage>
</organism>